<dbReference type="InterPro" id="IPR036962">
    <property type="entry name" value="Glyco_hydro_3_N_sf"/>
</dbReference>
<dbReference type="Pfam" id="PF00933">
    <property type="entry name" value="Glyco_hydro_3"/>
    <property type="match status" value="1"/>
</dbReference>
<comment type="pathway">
    <text evidence="10 11">Cell wall biogenesis; peptidoglycan recycling.</text>
</comment>
<evidence type="ECO:0000256" key="9">
    <source>
        <dbReference type="ARBA" id="ARBA00023316"/>
    </source>
</evidence>
<evidence type="ECO:0000256" key="1">
    <source>
        <dbReference type="ARBA" id="ARBA00001231"/>
    </source>
</evidence>
<dbReference type="InterPro" id="IPR050226">
    <property type="entry name" value="NagZ_Beta-hexosaminidase"/>
</dbReference>
<feature type="binding site" evidence="11">
    <location>
        <begin position="165"/>
        <end position="166"/>
    </location>
    <ligand>
        <name>substrate</name>
    </ligand>
</feature>
<keyword evidence="3 11" id="KW-0132">Cell division</keyword>
<sequence length="338" mass="37045">MGPIMMDVLGTSLTEQDKELVQHPLVGGLILFSRNFDSIPQIQQLISDIRANAKQPLLIAVDHEGGRVQRFREGFSQIPAMGALTSLANNDVKLAKQYAWNAGALMALEVRAIGIDISFAPVLDINDISEVIGLRAFGDEPEIIITLATAFIEGMAHVDMKATGKHFPGHGSVQADSHVDLPVDGRSFEEITNKDIIPFKQLISANKLDAIMPAHVIYPAVDNKSVGFSRIWLQDILRKQLGFNGTIFSDDLSMEAASSIGGYIERAEAAQEAGCDMLLVCNNRDALINVIDNANIELTGDSSHRIANMLMKKPLTWSQMKGLTLWQELSDKNIKIQK</sequence>
<dbReference type="PANTHER" id="PTHR30480">
    <property type="entry name" value="BETA-HEXOSAMINIDASE-RELATED"/>
    <property type="match status" value="1"/>
</dbReference>
<evidence type="ECO:0000313" key="14">
    <source>
        <dbReference type="Proteomes" id="UP000623842"/>
    </source>
</evidence>
<feature type="active site" description="Nucleophile" evidence="11">
    <location>
        <position position="250"/>
    </location>
</feature>
<dbReference type="Proteomes" id="UP000623842">
    <property type="component" value="Unassembled WGS sequence"/>
</dbReference>
<accession>A0A919EM28</accession>
<dbReference type="GO" id="GO:0071555">
    <property type="term" value="P:cell wall organization"/>
    <property type="evidence" value="ECO:0007669"/>
    <property type="project" value="UniProtKB-KW"/>
</dbReference>
<keyword evidence="7 11" id="KW-0326">Glycosidase</keyword>
<evidence type="ECO:0000256" key="7">
    <source>
        <dbReference type="ARBA" id="ARBA00023295"/>
    </source>
</evidence>
<dbReference type="InterPro" id="IPR017853">
    <property type="entry name" value="GH"/>
</dbReference>
<dbReference type="SUPFAM" id="SSF51445">
    <property type="entry name" value="(Trans)glycosidases"/>
    <property type="match status" value="1"/>
</dbReference>
<comment type="caution">
    <text evidence="13">The sequence shown here is derived from an EMBL/GenBank/DDBJ whole genome shotgun (WGS) entry which is preliminary data.</text>
</comment>
<evidence type="ECO:0000256" key="10">
    <source>
        <dbReference type="ARBA" id="ARBA00037880"/>
    </source>
</evidence>
<dbReference type="GO" id="GO:0005737">
    <property type="term" value="C:cytoplasm"/>
    <property type="evidence" value="ECO:0007669"/>
    <property type="project" value="UniProtKB-SubCell"/>
</dbReference>
<evidence type="ECO:0000256" key="6">
    <source>
        <dbReference type="ARBA" id="ARBA00022984"/>
    </source>
</evidence>
<name>A0A919EM28_9GAMM</name>
<reference evidence="13" key="1">
    <citation type="journal article" date="2014" name="Int. J. Syst. Evol. Microbiol.">
        <title>Complete genome sequence of Corynebacterium casei LMG S-19264T (=DSM 44701T), isolated from a smear-ripened cheese.</title>
        <authorList>
            <consortium name="US DOE Joint Genome Institute (JGI-PGF)"/>
            <person name="Walter F."/>
            <person name="Albersmeier A."/>
            <person name="Kalinowski J."/>
            <person name="Ruckert C."/>
        </authorList>
    </citation>
    <scope>NUCLEOTIDE SEQUENCE</scope>
    <source>
        <strain evidence="13">KCTC 42731</strain>
    </source>
</reference>
<dbReference type="GO" id="GO:0009254">
    <property type="term" value="P:peptidoglycan turnover"/>
    <property type="evidence" value="ECO:0007669"/>
    <property type="project" value="UniProtKB-UniRule"/>
</dbReference>
<feature type="binding site" evidence="11">
    <location>
        <position position="70"/>
    </location>
    <ligand>
        <name>substrate</name>
    </ligand>
</feature>
<dbReference type="Gene3D" id="3.20.20.300">
    <property type="entry name" value="Glycoside hydrolase, family 3, N-terminal domain"/>
    <property type="match status" value="1"/>
</dbReference>
<feature type="binding site" evidence="11">
    <location>
        <position position="135"/>
    </location>
    <ligand>
        <name>substrate</name>
    </ligand>
</feature>
<protein>
    <recommendedName>
        <fullName evidence="11">Beta-hexosaminidase</fullName>
        <ecNumber evidence="11">3.2.1.52</ecNumber>
    </recommendedName>
    <alternativeName>
        <fullName evidence="11">Beta-N-acetylhexosaminidase</fullName>
    </alternativeName>
    <alternativeName>
        <fullName evidence="11">N-acetyl-beta-glucosaminidase</fullName>
    </alternativeName>
</protein>
<evidence type="ECO:0000313" key="13">
    <source>
        <dbReference type="EMBL" id="GHF97695.1"/>
    </source>
</evidence>
<evidence type="ECO:0000256" key="4">
    <source>
        <dbReference type="ARBA" id="ARBA00022801"/>
    </source>
</evidence>
<dbReference type="GO" id="GO:0005975">
    <property type="term" value="P:carbohydrate metabolic process"/>
    <property type="evidence" value="ECO:0007669"/>
    <property type="project" value="InterPro"/>
</dbReference>
<dbReference type="NCBIfam" id="NF003740">
    <property type="entry name" value="PRK05337.1"/>
    <property type="match status" value="1"/>
</dbReference>
<dbReference type="GO" id="GO:0004563">
    <property type="term" value="F:beta-N-acetylhexosaminidase activity"/>
    <property type="evidence" value="ECO:0007669"/>
    <property type="project" value="UniProtKB-UniRule"/>
</dbReference>
<comment type="similarity">
    <text evidence="11">Belongs to the glycosyl hydrolase 3 family. NagZ subfamily.</text>
</comment>
<keyword evidence="5 11" id="KW-0133">Cell shape</keyword>
<dbReference type="EC" id="3.2.1.52" evidence="11"/>
<dbReference type="RefSeq" id="WP_189771654.1">
    <property type="nucleotide sequence ID" value="NZ_BNCK01000006.1"/>
</dbReference>
<evidence type="ECO:0000256" key="8">
    <source>
        <dbReference type="ARBA" id="ARBA00023306"/>
    </source>
</evidence>
<keyword evidence="6 11" id="KW-0573">Peptidoglycan synthesis</keyword>
<dbReference type="EMBL" id="BNCK01000006">
    <property type="protein sequence ID" value="GHF97695.1"/>
    <property type="molecule type" value="Genomic_DNA"/>
</dbReference>
<evidence type="ECO:0000256" key="3">
    <source>
        <dbReference type="ARBA" id="ARBA00022618"/>
    </source>
</evidence>
<dbReference type="GO" id="GO:0009252">
    <property type="term" value="P:peptidoglycan biosynthetic process"/>
    <property type="evidence" value="ECO:0007669"/>
    <property type="project" value="UniProtKB-KW"/>
</dbReference>
<dbReference type="FunFam" id="3.20.20.300:FF:000001">
    <property type="entry name" value="Beta-hexosaminidase"/>
    <property type="match status" value="1"/>
</dbReference>
<dbReference type="PANTHER" id="PTHR30480:SF13">
    <property type="entry name" value="BETA-HEXOSAMINIDASE"/>
    <property type="match status" value="1"/>
</dbReference>
<comment type="catalytic activity">
    <reaction evidence="1 11">
        <text>Hydrolysis of terminal non-reducing N-acetyl-D-hexosamine residues in N-acetyl-beta-D-hexosaminides.</text>
        <dbReference type="EC" id="3.2.1.52"/>
    </reaction>
</comment>
<evidence type="ECO:0000256" key="5">
    <source>
        <dbReference type="ARBA" id="ARBA00022960"/>
    </source>
</evidence>
<proteinExistence type="inferred from homology"/>
<dbReference type="InterPro" id="IPR022956">
    <property type="entry name" value="Beta_hexosaminidase_bac"/>
</dbReference>
<feature type="binding site" evidence="11">
    <location>
        <position position="62"/>
    </location>
    <ligand>
        <name>substrate</name>
    </ligand>
</feature>
<dbReference type="GO" id="GO:0008360">
    <property type="term" value="P:regulation of cell shape"/>
    <property type="evidence" value="ECO:0007669"/>
    <property type="project" value="UniProtKB-KW"/>
</dbReference>
<feature type="domain" description="Glycoside hydrolase family 3 N-terminal" evidence="12">
    <location>
        <begin position="12"/>
        <end position="297"/>
    </location>
</feature>
<dbReference type="AlphaFoldDB" id="A0A919EM28"/>
<comment type="subcellular location">
    <subcellularLocation>
        <location evidence="11">Cytoplasm</location>
    </subcellularLocation>
</comment>
<dbReference type="GO" id="GO:0051301">
    <property type="term" value="P:cell division"/>
    <property type="evidence" value="ECO:0007669"/>
    <property type="project" value="UniProtKB-KW"/>
</dbReference>
<evidence type="ECO:0000256" key="11">
    <source>
        <dbReference type="HAMAP-Rule" id="MF_00364"/>
    </source>
</evidence>
<dbReference type="HAMAP" id="MF_00364">
    <property type="entry name" value="NagZ"/>
    <property type="match status" value="1"/>
</dbReference>
<organism evidence="13 14">
    <name type="scientific">Thalassotalea marina</name>
    <dbReference type="NCBI Taxonomy" id="1673741"/>
    <lineage>
        <taxon>Bacteria</taxon>
        <taxon>Pseudomonadati</taxon>
        <taxon>Pseudomonadota</taxon>
        <taxon>Gammaproteobacteria</taxon>
        <taxon>Alteromonadales</taxon>
        <taxon>Colwelliaceae</taxon>
        <taxon>Thalassotalea</taxon>
    </lineage>
</organism>
<keyword evidence="14" id="KW-1185">Reference proteome</keyword>
<keyword evidence="8 11" id="KW-0131">Cell cycle</keyword>
<dbReference type="PROSITE" id="PS00775">
    <property type="entry name" value="GLYCOSYL_HYDROL_F3"/>
    <property type="match status" value="1"/>
</dbReference>
<feature type="active site" description="Proton donor/acceptor" evidence="11">
    <location>
        <position position="178"/>
    </location>
</feature>
<dbReference type="InterPro" id="IPR019800">
    <property type="entry name" value="Glyco_hydro_3_AS"/>
</dbReference>
<keyword evidence="2 11" id="KW-0963">Cytoplasm</keyword>
<evidence type="ECO:0000256" key="2">
    <source>
        <dbReference type="ARBA" id="ARBA00022490"/>
    </source>
</evidence>
<gene>
    <name evidence="11 13" type="primary">nagZ</name>
    <name evidence="13" type="ORF">GCM10017161_27390</name>
</gene>
<keyword evidence="9 11" id="KW-0961">Cell wall biogenesis/degradation</keyword>
<feature type="site" description="Important for catalytic activity" evidence="11">
    <location>
        <position position="176"/>
    </location>
</feature>
<reference evidence="13" key="2">
    <citation type="submission" date="2020-09" db="EMBL/GenBank/DDBJ databases">
        <authorList>
            <person name="Sun Q."/>
            <person name="Kim S."/>
        </authorList>
    </citation>
    <scope>NUCLEOTIDE SEQUENCE</scope>
    <source>
        <strain evidence="13">KCTC 42731</strain>
    </source>
</reference>
<evidence type="ECO:0000259" key="12">
    <source>
        <dbReference type="Pfam" id="PF00933"/>
    </source>
</evidence>
<dbReference type="InterPro" id="IPR001764">
    <property type="entry name" value="Glyco_hydro_3_N"/>
</dbReference>
<keyword evidence="4 11" id="KW-0378">Hydrolase</keyword>
<comment type="function">
    <text evidence="11">Plays a role in peptidoglycan recycling by cleaving the terminal beta-1,4-linked N-acetylglucosamine (GlcNAc) from peptide-linked peptidoglycan fragments, giving rise to free GlcNAc, anhydro-N-acetylmuramic acid and anhydro-N-acetylmuramic acid-linked peptides.</text>
</comment>